<dbReference type="InterPro" id="IPR001810">
    <property type="entry name" value="F-box_dom"/>
</dbReference>
<dbReference type="AlphaFoldDB" id="A0A317SB95"/>
<feature type="repeat" description="ANK" evidence="3">
    <location>
        <begin position="175"/>
        <end position="207"/>
    </location>
</feature>
<dbReference type="Proteomes" id="UP000246991">
    <property type="component" value="Unassembled WGS sequence"/>
</dbReference>
<evidence type="ECO:0000313" key="6">
    <source>
        <dbReference type="Proteomes" id="UP000246991"/>
    </source>
</evidence>
<evidence type="ECO:0000256" key="2">
    <source>
        <dbReference type="ARBA" id="ARBA00023043"/>
    </source>
</evidence>
<dbReference type="OrthoDB" id="426293at2759"/>
<dbReference type="InterPro" id="IPR036770">
    <property type="entry name" value="Ankyrin_rpt-contain_sf"/>
</dbReference>
<feature type="repeat" description="ANK" evidence="3">
    <location>
        <begin position="142"/>
        <end position="174"/>
    </location>
</feature>
<dbReference type="PROSITE" id="PS50088">
    <property type="entry name" value="ANK_REPEAT"/>
    <property type="match status" value="2"/>
</dbReference>
<feature type="domain" description="F-box" evidence="4">
    <location>
        <begin position="4"/>
        <end position="37"/>
    </location>
</feature>
<dbReference type="SMART" id="SM00248">
    <property type="entry name" value="ANK"/>
    <property type="match status" value="3"/>
</dbReference>
<protein>
    <submittedName>
        <fullName evidence="5">Ankyrin</fullName>
    </submittedName>
</protein>
<reference evidence="5 6" key="1">
    <citation type="submission" date="2018-03" db="EMBL/GenBank/DDBJ databases">
        <title>Genomes of Pezizomycetes fungi and the evolution of truffles.</title>
        <authorList>
            <person name="Murat C."/>
            <person name="Payen T."/>
            <person name="Noel B."/>
            <person name="Kuo A."/>
            <person name="Martin F.M."/>
        </authorList>
    </citation>
    <scope>NUCLEOTIDE SEQUENCE [LARGE SCALE GENOMIC DNA]</scope>
    <source>
        <strain evidence="5">091103-1</strain>
    </source>
</reference>
<dbReference type="PROSITE" id="PS50297">
    <property type="entry name" value="ANK_REP_REGION"/>
    <property type="match status" value="2"/>
</dbReference>
<accession>A0A317SB95</accession>
<evidence type="ECO:0000256" key="3">
    <source>
        <dbReference type="PROSITE-ProRule" id="PRU00023"/>
    </source>
</evidence>
<evidence type="ECO:0000313" key="5">
    <source>
        <dbReference type="EMBL" id="PWW71799.1"/>
    </source>
</evidence>
<dbReference type="PANTHER" id="PTHR24124">
    <property type="entry name" value="ANKYRIN REPEAT FAMILY A"/>
    <property type="match status" value="1"/>
</dbReference>
<dbReference type="Pfam" id="PF12937">
    <property type="entry name" value="F-box-like"/>
    <property type="match status" value="1"/>
</dbReference>
<evidence type="ECO:0000256" key="1">
    <source>
        <dbReference type="ARBA" id="ARBA00022737"/>
    </source>
</evidence>
<dbReference type="PRINTS" id="PR01415">
    <property type="entry name" value="ANKYRIN"/>
</dbReference>
<dbReference type="PANTHER" id="PTHR24124:SF14">
    <property type="entry name" value="CHROMOSOME UNDETERMINED SCAFFOLD_25, WHOLE GENOME SHOTGUN SEQUENCE"/>
    <property type="match status" value="1"/>
</dbReference>
<dbReference type="GO" id="GO:0010468">
    <property type="term" value="P:regulation of gene expression"/>
    <property type="evidence" value="ECO:0007669"/>
    <property type="project" value="TreeGrafter"/>
</dbReference>
<name>A0A317SB95_9PEZI</name>
<comment type="caution">
    <text evidence="5">The sequence shown here is derived from an EMBL/GenBank/DDBJ whole genome shotgun (WGS) entry which is preliminary data.</text>
</comment>
<organism evidence="5 6">
    <name type="scientific">Tuber magnatum</name>
    <name type="common">white Piedmont truffle</name>
    <dbReference type="NCBI Taxonomy" id="42249"/>
    <lineage>
        <taxon>Eukaryota</taxon>
        <taxon>Fungi</taxon>
        <taxon>Dikarya</taxon>
        <taxon>Ascomycota</taxon>
        <taxon>Pezizomycotina</taxon>
        <taxon>Pezizomycetes</taxon>
        <taxon>Pezizales</taxon>
        <taxon>Tuberaceae</taxon>
        <taxon>Tuber</taxon>
    </lineage>
</organism>
<evidence type="ECO:0000259" key="4">
    <source>
        <dbReference type="Pfam" id="PF12937"/>
    </source>
</evidence>
<dbReference type="EMBL" id="PYWC01000136">
    <property type="protein sequence ID" value="PWW71799.1"/>
    <property type="molecule type" value="Genomic_DNA"/>
</dbReference>
<keyword evidence="1" id="KW-0677">Repeat</keyword>
<proteinExistence type="predicted"/>
<sequence length="247" mass="26784">MFLPALPNELLLDIADHISSPRDLSALTLTSKHFNLLFAPSLRALSLQPVDANTPALTWFSKHGYSKQVSHCLAAGQSMDYHFGSESRTPLHEALAHGYEVWWDREKEWWTASSRAHNSAAFEATVTTLIAAGADLEARDGSGHTPLHAATVRGLVELVRMLLVLGVQVNATDVNGFTPLWYANTYGFREIVELLIEAGAKEVARPRPAWSRRLPRLEVGLVVGGVGEGLVSWGPGGGRGGEDLDGV</sequence>
<dbReference type="Pfam" id="PF12796">
    <property type="entry name" value="Ank_2"/>
    <property type="match status" value="1"/>
</dbReference>
<dbReference type="InterPro" id="IPR002110">
    <property type="entry name" value="Ankyrin_rpt"/>
</dbReference>
<dbReference type="STRING" id="42249.A0A317SB95"/>
<keyword evidence="6" id="KW-1185">Reference proteome</keyword>
<dbReference type="Gene3D" id="1.25.40.20">
    <property type="entry name" value="Ankyrin repeat-containing domain"/>
    <property type="match status" value="2"/>
</dbReference>
<gene>
    <name evidence="5" type="ORF">C7212DRAFT_348626</name>
</gene>
<dbReference type="SUPFAM" id="SSF48403">
    <property type="entry name" value="Ankyrin repeat"/>
    <property type="match status" value="1"/>
</dbReference>
<keyword evidence="2 3" id="KW-0040">ANK repeat</keyword>
<dbReference type="GO" id="GO:0005634">
    <property type="term" value="C:nucleus"/>
    <property type="evidence" value="ECO:0007669"/>
    <property type="project" value="TreeGrafter"/>
</dbReference>